<dbReference type="AlphaFoldDB" id="A0AAX3BCD7"/>
<dbReference type="Gene3D" id="6.10.340.10">
    <property type="match status" value="1"/>
</dbReference>
<dbReference type="GO" id="GO:0006171">
    <property type="term" value="P:cAMP biosynthetic process"/>
    <property type="evidence" value="ECO:0007669"/>
    <property type="project" value="TreeGrafter"/>
</dbReference>
<sequence>MGQKLFRKIGKTRIFPFSLRVAFIFSVFMLVSNFATNYINIALHQEALVEQLRLLLVENLKEIYTYAGNQYEIYEIQKDLNQVQTALTNRAKTTFKNAGAIFAMLDANGNVLAAVGADAENVGKETLSLLLENQAKGTEDGFLFFKLGREDYILVYKYHPRWKAFIIRGERLREFYARSNQIFWIVLVLIIVISLLLTWVGLRLLRSVTKYLHVITESILKMTQEQHLDLIDLRGASNDDITFLGAAFNSLSSTVNNLLFIFRKFVNKDIALQAYREKEVRLEGREKELTILFSDIKSFTFITETLGTDIIKLLNLHYDRAIREILHRDGIIGSIIGDALLAVFGVLEGGKNKSYQALQAAYGIQTVARSLREKMQEKKRRLLELKQDFTEEEERLFKAVMLEVGVGIDGGRVFYGNIGSYERMTNTVIGDNVNAASRLEGLTRVYGVPVICSEYVKNDVEFNGYGEEFVFVELDQVQVKGKTQGKRIYWPLLRREMHEETKRDIELFARALQHYYVGEWEEAERLWRGTSLPCVPVFLERIEGKKPPKGWNGIWTMTSK</sequence>
<dbReference type="Pfam" id="PF00211">
    <property type="entry name" value="Guanylate_cyc"/>
    <property type="match status" value="1"/>
</dbReference>
<keyword evidence="1" id="KW-0175">Coiled coil</keyword>
<keyword evidence="2" id="KW-1133">Transmembrane helix</keyword>
<reference evidence="4" key="1">
    <citation type="submission" date="2021-04" db="EMBL/GenBank/DDBJ databases">
        <authorList>
            <person name="Postec A."/>
        </authorList>
    </citation>
    <scope>NUCLEOTIDE SEQUENCE</scope>
    <source>
        <strain evidence="4">F1F22</strain>
    </source>
</reference>
<dbReference type="InterPro" id="IPR001054">
    <property type="entry name" value="A/G_cyclase"/>
</dbReference>
<evidence type="ECO:0000313" key="5">
    <source>
        <dbReference type="Proteomes" id="UP001056539"/>
    </source>
</evidence>
<feature type="domain" description="Guanylate cyclase" evidence="3">
    <location>
        <begin position="290"/>
        <end position="440"/>
    </location>
</feature>
<dbReference type="SMART" id="SM00044">
    <property type="entry name" value="CYCc"/>
    <property type="match status" value="1"/>
</dbReference>
<dbReference type="RefSeq" id="WP_271435069.1">
    <property type="nucleotide sequence ID" value="NZ_CP073355.1"/>
</dbReference>
<dbReference type="InterPro" id="IPR029787">
    <property type="entry name" value="Nucleotide_cyclase"/>
</dbReference>
<dbReference type="PROSITE" id="PS50125">
    <property type="entry name" value="GUANYLATE_CYCLASE_2"/>
    <property type="match status" value="1"/>
</dbReference>
<evidence type="ECO:0000259" key="3">
    <source>
        <dbReference type="PROSITE" id="PS50125"/>
    </source>
</evidence>
<dbReference type="PANTHER" id="PTHR43081">
    <property type="entry name" value="ADENYLATE CYCLASE, TERMINAL-DIFFERENTIATION SPECIFIC-RELATED"/>
    <property type="match status" value="1"/>
</dbReference>
<keyword evidence="2" id="KW-0472">Membrane</keyword>
<keyword evidence="5" id="KW-1185">Reference proteome</keyword>
<dbReference type="GO" id="GO:0004016">
    <property type="term" value="F:adenylate cyclase activity"/>
    <property type="evidence" value="ECO:0007669"/>
    <property type="project" value="UniProtKB-ARBA"/>
</dbReference>
<accession>A0AAX3BCD7</accession>
<dbReference type="PANTHER" id="PTHR43081:SF1">
    <property type="entry name" value="ADENYLATE CYCLASE, TERMINAL-DIFFERENTIATION SPECIFIC"/>
    <property type="match status" value="1"/>
</dbReference>
<evidence type="ECO:0000256" key="1">
    <source>
        <dbReference type="SAM" id="Coils"/>
    </source>
</evidence>
<reference evidence="4" key="2">
    <citation type="submission" date="2022-06" db="EMBL/GenBank/DDBJ databases">
        <title>Thermospira aquatica gen. nov., sp. nov.</title>
        <authorList>
            <person name="Ben Ali Gam Z."/>
            <person name="Labat M."/>
        </authorList>
    </citation>
    <scope>NUCLEOTIDE SEQUENCE</scope>
    <source>
        <strain evidence="4">F1F22</strain>
    </source>
</reference>
<evidence type="ECO:0000256" key="2">
    <source>
        <dbReference type="SAM" id="Phobius"/>
    </source>
</evidence>
<dbReference type="Proteomes" id="UP001056539">
    <property type="component" value="Chromosome"/>
</dbReference>
<keyword evidence="2" id="KW-0812">Transmembrane</keyword>
<proteinExistence type="predicted"/>
<feature type="coiled-coil region" evidence="1">
    <location>
        <begin position="368"/>
        <end position="395"/>
    </location>
</feature>
<dbReference type="InterPro" id="IPR050697">
    <property type="entry name" value="Adenylyl/Guanylyl_Cyclase_3/4"/>
</dbReference>
<organism evidence="4 5">
    <name type="scientific">Thermospira aquatica</name>
    <dbReference type="NCBI Taxonomy" id="2828656"/>
    <lineage>
        <taxon>Bacteria</taxon>
        <taxon>Pseudomonadati</taxon>
        <taxon>Spirochaetota</taxon>
        <taxon>Spirochaetia</taxon>
        <taxon>Brevinematales</taxon>
        <taxon>Thermospiraceae</taxon>
        <taxon>Thermospira</taxon>
    </lineage>
</organism>
<feature type="transmembrane region" description="Helical" evidence="2">
    <location>
        <begin position="182"/>
        <end position="202"/>
    </location>
</feature>
<protein>
    <submittedName>
        <fullName evidence="4">Adenylate/guanylate cyclase domain-containing protein</fullName>
    </submittedName>
</protein>
<dbReference type="EMBL" id="CP073355">
    <property type="protein sequence ID" value="URA09937.1"/>
    <property type="molecule type" value="Genomic_DNA"/>
</dbReference>
<evidence type="ECO:0000313" key="4">
    <source>
        <dbReference type="EMBL" id="URA09937.1"/>
    </source>
</evidence>
<feature type="transmembrane region" description="Helical" evidence="2">
    <location>
        <begin position="21"/>
        <end position="43"/>
    </location>
</feature>
<dbReference type="Gene3D" id="3.30.70.1230">
    <property type="entry name" value="Nucleotide cyclase"/>
    <property type="match status" value="1"/>
</dbReference>
<dbReference type="SUPFAM" id="SSF55073">
    <property type="entry name" value="Nucleotide cyclase"/>
    <property type="match status" value="1"/>
</dbReference>
<gene>
    <name evidence="4" type="ORF">KDW03_10720</name>
</gene>
<dbReference type="GO" id="GO:0035556">
    <property type="term" value="P:intracellular signal transduction"/>
    <property type="evidence" value="ECO:0007669"/>
    <property type="project" value="InterPro"/>
</dbReference>
<name>A0AAX3BCD7_9SPIR</name>
<dbReference type="CDD" id="cd07302">
    <property type="entry name" value="CHD"/>
    <property type="match status" value="1"/>
</dbReference>
<dbReference type="KEGG" id="taqu:KDW03_10720"/>